<accession>A0AC60QNJ9</accession>
<sequence length="663" mass="74791">MEVPVEAPSEAPGKAGGSPLLVAGDFNAPHRAWSYSRSTRKGDDLWQAAANHDLTLVTDPAFPTRIGNSCSRDITPDLTFVKNVGAVSWHNLNEDLGSDHNILATFINVKSKPLKEFTITDWDQFRKSIEERALILDSSIDLERWATQLKGDVKSATKKVQTDLEIDRMDSRLANFLEAKKALLDRWKGQRLNRRLRKIIAELNRTIEDHCQSHTRQQWDEVCNSVDGQMRVGGKWNLLKHLLYESNSNSNQSQVISRVLHEARQSETKDAILDALTNKYLPMGTSSQADYPSYKGHPFLELNEPFTVNEVREVLQNLNGRSAPGPDGISNRELRNLEDGSIKFHTDEIYRIWEQGSVPESWKTATVVLMPKLGRPPSVANLRSISLTFCVGKVAEHVIHNRISRHIEGKNLFPYNMIGFRASLSTQDAMKLLKHQIFNNNTRDVRAILALDLEKAFDNITHAHIQDSISEQGLGDMFHKFVSSFLRSRKATLKIDDLKSDPVDLGPKGTPQGVLVSPFLFNIAMCKLSKLLSKVEGLNHTFCADDITIWCVGGSEGEGWMPLSEVDMTIRTSTGNTIPRVDVLRVLDMLIESNGFNGRTIHKITTKTENMIRLINRVSKRRGGLRDKILLRLFHACLMSHITYVAAMHCWHGNEKKRLDTPI</sequence>
<organism evidence="1 2">
    <name type="scientific">Ixodes persulcatus</name>
    <name type="common">Taiga tick</name>
    <dbReference type="NCBI Taxonomy" id="34615"/>
    <lineage>
        <taxon>Eukaryota</taxon>
        <taxon>Metazoa</taxon>
        <taxon>Ecdysozoa</taxon>
        <taxon>Arthropoda</taxon>
        <taxon>Chelicerata</taxon>
        <taxon>Arachnida</taxon>
        <taxon>Acari</taxon>
        <taxon>Parasitiformes</taxon>
        <taxon>Ixodida</taxon>
        <taxon>Ixodoidea</taxon>
        <taxon>Ixodidae</taxon>
        <taxon>Ixodinae</taxon>
        <taxon>Ixodes</taxon>
    </lineage>
</organism>
<dbReference type="EMBL" id="JABSTQ010007169">
    <property type="protein sequence ID" value="KAG0436140.1"/>
    <property type="molecule type" value="Genomic_DNA"/>
</dbReference>
<proteinExistence type="predicted"/>
<evidence type="ECO:0000313" key="1">
    <source>
        <dbReference type="EMBL" id="KAG0436140.1"/>
    </source>
</evidence>
<evidence type="ECO:0000313" key="2">
    <source>
        <dbReference type="Proteomes" id="UP000805193"/>
    </source>
</evidence>
<dbReference type="Proteomes" id="UP000805193">
    <property type="component" value="Unassembled WGS sequence"/>
</dbReference>
<gene>
    <name evidence="1" type="ORF">HPB47_018122</name>
</gene>
<name>A0AC60QNJ9_IXOPE</name>
<protein>
    <submittedName>
        <fullName evidence="1">Uncharacterized protein</fullName>
    </submittedName>
</protein>
<reference evidence="1 2" key="1">
    <citation type="journal article" date="2020" name="Cell">
        <title>Large-Scale Comparative Analyses of Tick Genomes Elucidate Their Genetic Diversity and Vector Capacities.</title>
        <authorList>
            <consortium name="Tick Genome and Microbiome Consortium (TIGMIC)"/>
            <person name="Jia N."/>
            <person name="Wang J."/>
            <person name="Shi W."/>
            <person name="Du L."/>
            <person name="Sun Y."/>
            <person name="Zhan W."/>
            <person name="Jiang J.F."/>
            <person name="Wang Q."/>
            <person name="Zhang B."/>
            <person name="Ji P."/>
            <person name="Bell-Sakyi L."/>
            <person name="Cui X.M."/>
            <person name="Yuan T.T."/>
            <person name="Jiang B.G."/>
            <person name="Yang W.F."/>
            <person name="Lam T.T."/>
            <person name="Chang Q.C."/>
            <person name="Ding S.J."/>
            <person name="Wang X.J."/>
            <person name="Zhu J.G."/>
            <person name="Ruan X.D."/>
            <person name="Zhao L."/>
            <person name="Wei J.T."/>
            <person name="Ye R.Z."/>
            <person name="Que T.C."/>
            <person name="Du C.H."/>
            <person name="Zhou Y.H."/>
            <person name="Cheng J.X."/>
            <person name="Dai P.F."/>
            <person name="Guo W.B."/>
            <person name="Han X.H."/>
            <person name="Huang E.J."/>
            <person name="Li L.F."/>
            <person name="Wei W."/>
            <person name="Gao Y.C."/>
            <person name="Liu J.Z."/>
            <person name="Shao H.Z."/>
            <person name="Wang X."/>
            <person name="Wang C.C."/>
            <person name="Yang T.C."/>
            <person name="Huo Q.B."/>
            <person name="Li W."/>
            <person name="Chen H.Y."/>
            <person name="Chen S.E."/>
            <person name="Zhou L.G."/>
            <person name="Ni X.B."/>
            <person name="Tian J.H."/>
            <person name="Sheng Y."/>
            <person name="Liu T."/>
            <person name="Pan Y.S."/>
            <person name="Xia L.Y."/>
            <person name="Li J."/>
            <person name="Zhao F."/>
            <person name="Cao W.C."/>
        </authorList>
    </citation>
    <scope>NUCLEOTIDE SEQUENCE [LARGE SCALE GENOMIC DNA]</scope>
    <source>
        <strain evidence="1">Iper-2018</strain>
    </source>
</reference>
<keyword evidence="2" id="KW-1185">Reference proteome</keyword>
<comment type="caution">
    <text evidence="1">The sequence shown here is derived from an EMBL/GenBank/DDBJ whole genome shotgun (WGS) entry which is preliminary data.</text>
</comment>